<feature type="domain" description="Putative regulatory protein FmdB zinc ribbon" evidence="2">
    <location>
        <begin position="1"/>
        <end position="42"/>
    </location>
</feature>
<dbReference type="EMBL" id="CP029803">
    <property type="protein sequence ID" value="AWT60304.1"/>
    <property type="molecule type" value="Genomic_DNA"/>
</dbReference>
<dbReference type="PANTHER" id="PTHR34404">
    <property type="entry name" value="REGULATORY PROTEIN, FMDB FAMILY"/>
    <property type="match status" value="1"/>
</dbReference>
<dbReference type="KEGG" id="mtar:DF168_01510"/>
<name>A0A2Z4AIS4_9BACT</name>
<feature type="compositionally biased region" description="Basic and acidic residues" evidence="1">
    <location>
        <begin position="60"/>
        <end position="94"/>
    </location>
</feature>
<accession>A0A2Z4AIS4</accession>
<evidence type="ECO:0000313" key="3">
    <source>
        <dbReference type="EMBL" id="AWT60304.1"/>
    </source>
</evidence>
<dbReference type="SMART" id="SM00834">
    <property type="entry name" value="CxxC_CXXC_SSSS"/>
    <property type="match status" value="1"/>
</dbReference>
<dbReference type="PANTHER" id="PTHR34404:SF2">
    <property type="entry name" value="CONSERVED SERINE RICH PROTEIN"/>
    <property type="match status" value="1"/>
</dbReference>
<feature type="region of interest" description="Disordered" evidence="1">
    <location>
        <begin position="60"/>
        <end position="107"/>
    </location>
</feature>
<evidence type="ECO:0000259" key="2">
    <source>
        <dbReference type="SMART" id="SM00834"/>
    </source>
</evidence>
<protein>
    <recommendedName>
        <fullName evidence="2">Putative regulatory protein FmdB zinc ribbon domain-containing protein</fullName>
    </recommendedName>
</protein>
<organism evidence="3 4">
    <name type="scientific">Candidatus Moanibacter tarae</name>
    <dbReference type="NCBI Taxonomy" id="2200854"/>
    <lineage>
        <taxon>Bacteria</taxon>
        <taxon>Pseudomonadati</taxon>
        <taxon>Verrucomicrobiota</taxon>
        <taxon>Opitutia</taxon>
        <taxon>Puniceicoccales</taxon>
        <taxon>Puniceicoccales incertae sedis</taxon>
        <taxon>Candidatus Moanibacter</taxon>
    </lineage>
</organism>
<dbReference type="Proteomes" id="UP000247465">
    <property type="component" value="Chromosome"/>
</dbReference>
<dbReference type="AlphaFoldDB" id="A0A2Z4AIS4"/>
<sequence>MPTYEYECAACQSRFEVFQSITEDPLKKCPDCKSRRVKRLIGAGAGIIFKGSGFYETDYKRASQEGKKAEEKESRPGGKETTKEDKKETKKDSKGVTSKTKKANKND</sequence>
<gene>
    <name evidence="3" type="ORF">DF168_01510</name>
</gene>
<evidence type="ECO:0000313" key="4">
    <source>
        <dbReference type="Proteomes" id="UP000247465"/>
    </source>
</evidence>
<dbReference type="NCBIfam" id="TIGR02605">
    <property type="entry name" value="CxxC_CxxC_SSSS"/>
    <property type="match status" value="1"/>
</dbReference>
<reference evidence="3 4" key="1">
    <citation type="submission" date="2018-06" db="EMBL/GenBank/DDBJ databases">
        <title>Draft Genome Sequence of a Novel Marine Bacterium Related to the Verrucomicrobia.</title>
        <authorList>
            <person name="Vosseberg J."/>
            <person name="Martijn J."/>
            <person name="Ettema T.J.G."/>
        </authorList>
    </citation>
    <scope>NUCLEOTIDE SEQUENCE [LARGE SCALE GENOMIC DNA]</scope>
    <source>
        <strain evidence="3">TARA_B100001123</strain>
    </source>
</reference>
<dbReference type="InterPro" id="IPR013429">
    <property type="entry name" value="Regulatory_FmdB_Zinc_ribbon"/>
</dbReference>
<proteinExistence type="predicted"/>
<dbReference type="Pfam" id="PF09723">
    <property type="entry name" value="Zn_ribbon_8"/>
    <property type="match status" value="1"/>
</dbReference>
<evidence type="ECO:0000256" key="1">
    <source>
        <dbReference type="SAM" id="MobiDB-lite"/>
    </source>
</evidence>